<comment type="caution">
    <text evidence="2">The sequence shown here is derived from an EMBL/GenBank/DDBJ whole genome shotgun (WGS) entry which is preliminary data.</text>
</comment>
<feature type="region of interest" description="Disordered" evidence="1">
    <location>
        <begin position="1"/>
        <end position="43"/>
    </location>
</feature>
<dbReference type="AlphaFoldDB" id="A0A812VFV1"/>
<evidence type="ECO:0000256" key="1">
    <source>
        <dbReference type="SAM" id="MobiDB-lite"/>
    </source>
</evidence>
<evidence type="ECO:0000313" key="3">
    <source>
        <dbReference type="Proteomes" id="UP000649617"/>
    </source>
</evidence>
<name>A0A812VFV1_SYMPI</name>
<feature type="non-terminal residue" evidence="2">
    <location>
        <position position="278"/>
    </location>
</feature>
<dbReference type="Proteomes" id="UP000649617">
    <property type="component" value="Unassembled WGS sequence"/>
</dbReference>
<protein>
    <submittedName>
        <fullName evidence="2">Uncharacterized protein</fullName>
    </submittedName>
</protein>
<organism evidence="2 3">
    <name type="scientific">Symbiodinium pilosum</name>
    <name type="common">Dinoflagellate</name>
    <dbReference type="NCBI Taxonomy" id="2952"/>
    <lineage>
        <taxon>Eukaryota</taxon>
        <taxon>Sar</taxon>
        <taxon>Alveolata</taxon>
        <taxon>Dinophyceae</taxon>
        <taxon>Suessiales</taxon>
        <taxon>Symbiodiniaceae</taxon>
        <taxon>Symbiodinium</taxon>
    </lineage>
</organism>
<accession>A0A812VFV1</accession>
<evidence type="ECO:0000313" key="2">
    <source>
        <dbReference type="EMBL" id="CAE7620345.1"/>
    </source>
</evidence>
<keyword evidence="3" id="KW-1185">Reference proteome</keyword>
<dbReference type="EMBL" id="CAJNIZ010042080">
    <property type="protein sequence ID" value="CAE7620345.1"/>
    <property type="molecule type" value="Genomic_DNA"/>
</dbReference>
<proteinExistence type="predicted"/>
<gene>
    <name evidence="2" type="ORF">SPIL2461_LOCUS16267</name>
</gene>
<reference evidence="2" key="1">
    <citation type="submission" date="2021-02" db="EMBL/GenBank/DDBJ databases">
        <authorList>
            <person name="Dougan E. K."/>
            <person name="Rhodes N."/>
            <person name="Thang M."/>
            <person name="Chan C."/>
        </authorList>
    </citation>
    <scope>NUCLEOTIDE SEQUENCE</scope>
</reference>
<sequence length="278" mass="30790">MGCRPKQEPKPGTDASVRSRQSRALRRRGDSATNPAGPTVLPGLDHSQVAAATSPSSGPNLENSRGLLNFAQRTALIKRNNQAIIDNRRQNAKAFPQAQLRKAIVISRRGDDANFNSNMARYLAGIRRWKVVDACQDRIETEFATPSEASPELRSRRLDGGDFLTFTAQSHLVVVDSLDALGSKRPFSGFNACHGGGSTCWRAVWLPVVSREMWTEHLAGQPLNKFMCHARSIDTDIVLAIEQQEDGQDRHFQQFAQSLVALSRGSWRTMTMAEYEAN</sequence>
<feature type="compositionally biased region" description="Basic and acidic residues" evidence="1">
    <location>
        <begin position="1"/>
        <end position="11"/>
    </location>
</feature>